<evidence type="ECO:0008006" key="4">
    <source>
        <dbReference type="Google" id="ProtNLM"/>
    </source>
</evidence>
<proteinExistence type="predicted"/>
<dbReference type="PATRIC" id="fig|762836.4.peg.341"/>
<gene>
    <name evidence="2" type="ORF">DUPY_03210</name>
</gene>
<evidence type="ECO:0000313" key="3">
    <source>
        <dbReference type="Proteomes" id="UP000175989"/>
    </source>
</evidence>
<dbReference type="EMBL" id="LROM01000025">
    <property type="protein sequence ID" value="OFA08949.1"/>
    <property type="molecule type" value="Genomic_DNA"/>
</dbReference>
<feature type="signal peptide" evidence="1">
    <location>
        <begin position="1"/>
        <end position="25"/>
    </location>
</feature>
<dbReference type="RefSeq" id="WP_084640495.1">
    <property type="nucleotide sequence ID" value="NZ_LROM01000025.1"/>
</dbReference>
<organism evidence="2 3">
    <name type="scientific">Duganella phyllosphaerae</name>
    <dbReference type="NCBI Taxonomy" id="762836"/>
    <lineage>
        <taxon>Bacteria</taxon>
        <taxon>Pseudomonadati</taxon>
        <taxon>Pseudomonadota</taxon>
        <taxon>Betaproteobacteria</taxon>
        <taxon>Burkholderiales</taxon>
        <taxon>Oxalobacteraceae</taxon>
        <taxon>Telluria group</taxon>
        <taxon>Duganella</taxon>
    </lineage>
</organism>
<evidence type="ECO:0000256" key="1">
    <source>
        <dbReference type="SAM" id="SignalP"/>
    </source>
</evidence>
<keyword evidence="3" id="KW-1185">Reference proteome</keyword>
<dbReference type="InterPro" id="IPR043749">
    <property type="entry name" value="DUF5694"/>
</dbReference>
<dbReference type="Proteomes" id="UP000175989">
    <property type="component" value="Unassembled WGS sequence"/>
</dbReference>
<dbReference type="Pfam" id="PF18950">
    <property type="entry name" value="DUF5694"/>
    <property type="match status" value="1"/>
</dbReference>
<keyword evidence="1" id="KW-0732">Signal</keyword>
<dbReference type="AlphaFoldDB" id="A0A1E7X777"/>
<protein>
    <recommendedName>
        <fullName evidence="4">TraB family protein</fullName>
    </recommendedName>
</protein>
<accession>A0A1E7X777</accession>
<comment type="caution">
    <text evidence="2">The sequence shown here is derived from an EMBL/GenBank/DDBJ whole genome shotgun (WGS) entry which is preliminary data.</text>
</comment>
<feature type="chain" id="PRO_5009208469" description="TraB family protein" evidence="1">
    <location>
        <begin position="26"/>
        <end position="366"/>
    </location>
</feature>
<sequence length="366" mass="39929">MNRTLVRRLMAGLVAAVVTQGAALAAEPPKPQFDPSTLKLARGQINQVMVLGSPHFSQLPKPFDATTLQVLNARLAAWRPQAIAIEHLSGVQCAMMQRYPQRYADSVKTYCRDTSAAQAATGLDVFEATDRAERLLAAWPAAPTTGQRRELAALFLAAGEPGSALVQWLRLPVTERHAGDSLDAALVETINKLMVRPDESYLVAAQVAARVGLERLYAMDDHTADRPEPSAAEQKAAGAAIMAAWDNPATAQRSRNDKVLQSRIGTSAGVLAMYRAYNDPSEPALVFKSDFGAALEEPSPRHYGRGYVAYWETRNLRMASNIRDAMSPPGLRMLVVVGASHKFYLEAYLNQMHDVRIVGTDVVLHN</sequence>
<evidence type="ECO:0000313" key="2">
    <source>
        <dbReference type="EMBL" id="OFA08949.1"/>
    </source>
</evidence>
<reference evidence="3" key="1">
    <citation type="journal article" date="2016" name="Front. Microbiol.">
        <title>Molecular Keys to the Janthinobacterium and Duganella spp. Interaction with the Plant Pathogen Fusarium graminearum.</title>
        <authorList>
            <person name="Haack F.S."/>
            <person name="Poehlein A."/>
            <person name="Kroger C."/>
            <person name="Voigt C.A."/>
            <person name="Piepenbring M."/>
            <person name="Bode H.B."/>
            <person name="Daniel R."/>
            <person name="Schafer W."/>
            <person name="Streit W.R."/>
        </authorList>
    </citation>
    <scope>NUCLEOTIDE SEQUENCE [LARGE SCALE GENOMIC DNA]</scope>
    <source>
        <strain evidence="3">T54</strain>
    </source>
</reference>
<name>A0A1E7X777_9BURK</name>